<keyword evidence="2" id="KW-0813">Transport</keyword>
<dbReference type="GO" id="GO:0000149">
    <property type="term" value="F:SNARE binding"/>
    <property type="evidence" value="ECO:0007669"/>
    <property type="project" value="TreeGrafter"/>
</dbReference>
<dbReference type="InterPro" id="IPR013244">
    <property type="entry name" value="Sec39_domain"/>
</dbReference>
<dbReference type="Proteomes" id="UP000694580">
    <property type="component" value="Unplaced"/>
</dbReference>
<evidence type="ECO:0000259" key="5">
    <source>
        <dbReference type="Pfam" id="PF08314"/>
    </source>
</evidence>
<dbReference type="GO" id="GO:0015031">
    <property type="term" value="P:protein transport"/>
    <property type="evidence" value="ECO:0007669"/>
    <property type="project" value="UniProtKB-KW"/>
</dbReference>
<reference evidence="6" key="2">
    <citation type="submission" date="2025-09" db="UniProtKB">
        <authorList>
            <consortium name="Ensembl"/>
        </authorList>
    </citation>
    <scope>IDENTIFICATION</scope>
</reference>
<protein>
    <recommendedName>
        <fullName evidence="5">Sec39 domain-containing protein</fullName>
    </recommendedName>
</protein>
<dbReference type="Ensembl" id="ENSDCDT00010027385.1">
    <property type="protein sequence ID" value="ENSDCDP00010022885.1"/>
    <property type="gene ID" value="ENSDCDG00010013419.1"/>
</dbReference>
<sequence length="536" mass="59757">MSVALECMYSNQRDDQLSLSYDVLECLPQRGYGSDTEATRVLHDQVDQLEKHLSVVEVLEKQGLPKPVSFVKKSQKSPEEARQLMIKLTRHMGRKIPPASENMWRELLQDLLEMQKSVYTCLEPKVCNEIFTESLLCSGRQDNIRLAGQLMHCSAVSQDTPISVSFRGKGHARVSYQRSVELVLEAAREYFNSSTTVRDPCMALAGTCLQLISDCPQHVQEELDLISAVSQLEEFNVKILPLQVRLRSDRLSLVKECVSQCVSAYRQASSLLDLARLLRVAGEDEDERKGQVLTLLAGQALRCEDFRASYSHCQELVSAGYSAGWEVCASLGQCENFGDVVARQELLAFSLTHCPTSNIQRLLTASSALQTQVTPQTLPNHQGATEQTLTFSPDLTCLWPGFSQALGPGQSSDLLLRTTTRTMEVLTQTSETTRALLNIVSDKQWWRESIQNLRPALGKKQAPTFASSANHNADLELQACSVFYETLFNNPYIHTVSSLLHQRSVRTSFPSPYVSSCPTTHPSVCPPVCPSVYLYV</sequence>
<evidence type="ECO:0000313" key="7">
    <source>
        <dbReference type="Proteomes" id="UP000694580"/>
    </source>
</evidence>
<evidence type="ECO:0000256" key="2">
    <source>
        <dbReference type="ARBA" id="ARBA00022448"/>
    </source>
</evidence>
<feature type="domain" description="Sec39" evidence="5">
    <location>
        <begin position="23"/>
        <end position="373"/>
    </location>
</feature>
<dbReference type="PANTHER" id="PTHR15922:SF2">
    <property type="entry name" value="NBAS SUBUNIT OF NRZ TETHERING COMPLEX"/>
    <property type="match status" value="1"/>
</dbReference>
<proteinExistence type="predicted"/>
<dbReference type="GO" id="GO:0006890">
    <property type="term" value="P:retrograde vesicle-mediated transport, Golgi to endoplasmic reticulum"/>
    <property type="evidence" value="ECO:0007669"/>
    <property type="project" value="InterPro"/>
</dbReference>
<organism evidence="6 7">
    <name type="scientific">Denticeps clupeoides</name>
    <name type="common">denticle herring</name>
    <dbReference type="NCBI Taxonomy" id="299321"/>
    <lineage>
        <taxon>Eukaryota</taxon>
        <taxon>Metazoa</taxon>
        <taxon>Chordata</taxon>
        <taxon>Craniata</taxon>
        <taxon>Vertebrata</taxon>
        <taxon>Euteleostomi</taxon>
        <taxon>Actinopterygii</taxon>
        <taxon>Neopterygii</taxon>
        <taxon>Teleostei</taxon>
        <taxon>Clupei</taxon>
        <taxon>Clupeiformes</taxon>
        <taxon>Denticipitoidei</taxon>
        <taxon>Denticipitidae</taxon>
        <taxon>Denticeps</taxon>
    </lineage>
</organism>
<dbReference type="GO" id="GO:0070939">
    <property type="term" value="C:Dsl1/NZR complex"/>
    <property type="evidence" value="ECO:0007669"/>
    <property type="project" value="TreeGrafter"/>
</dbReference>
<evidence type="ECO:0000256" key="4">
    <source>
        <dbReference type="ARBA" id="ARBA00022927"/>
    </source>
</evidence>
<comment type="subcellular location">
    <subcellularLocation>
        <location evidence="1">Endoplasmic reticulum</location>
    </subcellularLocation>
</comment>
<dbReference type="Pfam" id="PF08314">
    <property type="entry name" value="Sec39"/>
    <property type="match status" value="1"/>
</dbReference>
<dbReference type="PANTHER" id="PTHR15922">
    <property type="entry name" value="NEUROBLASTOMA-AMPLIFIED SEQUENCE"/>
    <property type="match status" value="1"/>
</dbReference>
<evidence type="ECO:0000313" key="6">
    <source>
        <dbReference type="Ensembl" id="ENSDCDP00010022885.1"/>
    </source>
</evidence>
<keyword evidence="4" id="KW-0653">Protein transport</keyword>
<keyword evidence="3" id="KW-0256">Endoplasmic reticulum</keyword>
<evidence type="ECO:0000256" key="3">
    <source>
        <dbReference type="ARBA" id="ARBA00022824"/>
    </source>
</evidence>
<keyword evidence="7" id="KW-1185">Reference proteome</keyword>
<dbReference type="AlphaFoldDB" id="A0AAY4BPR4"/>
<dbReference type="GeneTree" id="ENSGT00390000012474"/>
<name>A0AAY4BPR4_9TELE</name>
<evidence type="ECO:0000256" key="1">
    <source>
        <dbReference type="ARBA" id="ARBA00004240"/>
    </source>
</evidence>
<accession>A0AAY4BPR4</accession>
<gene>
    <name evidence="6" type="primary">RFWD3</name>
</gene>
<reference evidence="6" key="1">
    <citation type="submission" date="2025-08" db="UniProtKB">
        <authorList>
            <consortium name="Ensembl"/>
        </authorList>
    </citation>
    <scope>IDENTIFICATION</scope>
</reference>